<dbReference type="EMBL" id="RPFW01000006">
    <property type="protein sequence ID" value="TVZ01699.1"/>
    <property type="molecule type" value="Genomic_DNA"/>
</dbReference>
<evidence type="ECO:0000313" key="6">
    <source>
        <dbReference type="Proteomes" id="UP000460272"/>
    </source>
</evidence>
<sequence>MNADGNKPTLSRRQALAAAGAAAVAVPLAAAGRAKAAPLVRQADVAGAPTPQGLHVQFGADAAKQAAVSWVSPARVWRPRLRLGKVDTGYGTEVHAEERVYTEALTGQTVFTYHAILDHLNPDTHYLYQVLSDGAAPANGMFRTAPRGRSRGFRFTSFGDQAVPMKIGQGLGPWTVNAGYIVPAVEKLDPLFNLFNGDLCYANVSDDPVATWSAFHNNDQASWANRAWMPAAGNHENEVGNGPQGYLSYQTRFALPDNGSASFKGNWYAFTVGSIRVISLNNDDVCLQDGAFSAFRRDHVPNYAANGYNPYITGYSGGAQRAWLERELAAASRSDDIDWIIVCMHQVAMSSAHFNGADLGIRQNWLPLFDKYGVDLVVAGHEHHFERSFPVRGTLSGSTLLTPAPQSSDPSVMDTSRGTVHMIIGGGGHSTPTPVADFDSPHDGVLITSVGAGSPQAGHPSITTTEPAPWSAYRDLVTPYGFASFDFVPHEHGGTTSITVTHYGAEVGSPDYTQRDQFVMRKKLAWA</sequence>
<dbReference type="GO" id="GO:0046872">
    <property type="term" value="F:metal ion binding"/>
    <property type="evidence" value="ECO:0007669"/>
    <property type="project" value="InterPro"/>
</dbReference>
<dbReference type="PANTHER" id="PTHR22953:SF153">
    <property type="entry name" value="PURPLE ACID PHOSPHATASE"/>
    <property type="match status" value="1"/>
</dbReference>
<dbReference type="Pfam" id="PF00149">
    <property type="entry name" value="Metallophos"/>
    <property type="match status" value="1"/>
</dbReference>
<reference evidence="5 6" key="1">
    <citation type="submission" date="2018-11" db="EMBL/GenBank/DDBJ databases">
        <title>Trebonia kvetii gen.nov., sp.nov., a novel acidophilic actinobacterium, and proposal of the new actinobacterial family Treboniaceae fam. nov.</title>
        <authorList>
            <person name="Rapoport D."/>
            <person name="Sagova-Mareckova M."/>
            <person name="Sedlacek I."/>
            <person name="Provaznik J."/>
            <person name="Kralova S."/>
            <person name="Pavlinic D."/>
            <person name="Benes V."/>
            <person name="Kopecky J."/>
        </authorList>
    </citation>
    <scope>NUCLEOTIDE SEQUENCE [LARGE SCALE GENOMIC DNA]</scope>
    <source>
        <strain evidence="5 6">15Tr583</strain>
    </source>
</reference>
<dbReference type="Gene3D" id="2.60.40.380">
    <property type="entry name" value="Purple acid phosphatase-like, N-terminal"/>
    <property type="match status" value="1"/>
</dbReference>
<keyword evidence="6" id="KW-1185">Reference proteome</keyword>
<dbReference type="RefSeq" id="WP_145858501.1">
    <property type="nucleotide sequence ID" value="NZ_RPFW01000006.1"/>
</dbReference>
<organism evidence="5 6">
    <name type="scientific">Trebonia kvetii</name>
    <dbReference type="NCBI Taxonomy" id="2480626"/>
    <lineage>
        <taxon>Bacteria</taxon>
        <taxon>Bacillati</taxon>
        <taxon>Actinomycetota</taxon>
        <taxon>Actinomycetes</taxon>
        <taxon>Streptosporangiales</taxon>
        <taxon>Treboniaceae</taxon>
        <taxon>Trebonia</taxon>
    </lineage>
</organism>
<dbReference type="PROSITE" id="PS51318">
    <property type="entry name" value="TAT"/>
    <property type="match status" value="1"/>
</dbReference>
<evidence type="ECO:0000256" key="2">
    <source>
        <dbReference type="SAM" id="SignalP"/>
    </source>
</evidence>
<feature type="signal peptide" evidence="2">
    <location>
        <begin position="1"/>
        <end position="36"/>
    </location>
</feature>
<dbReference type="InterPro" id="IPR008963">
    <property type="entry name" value="Purple_acid_Pase-like_N"/>
</dbReference>
<dbReference type="AlphaFoldDB" id="A0A6P2BRI3"/>
<accession>A0A6P2BRI3</accession>
<feature type="domain" description="Calcineurin-like phosphoesterase" evidence="3">
    <location>
        <begin position="188"/>
        <end position="384"/>
    </location>
</feature>
<dbReference type="OrthoDB" id="3497025at2"/>
<feature type="chain" id="PRO_5027052979" evidence="2">
    <location>
        <begin position="37"/>
        <end position="527"/>
    </location>
</feature>
<evidence type="ECO:0000259" key="3">
    <source>
        <dbReference type="Pfam" id="PF00149"/>
    </source>
</evidence>
<protein>
    <submittedName>
        <fullName evidence="5">Metallophosphoesterase family protein</fullName>
    </submittedName>
</protein>
<gene>
    <name evidence="5" type="ORF">EAS64_29975</name>
</gene>
<dbReference type="InterPro" id="IPR039331">
    <property type="entry name" value="PAPs-like"/>
</dbReference>
<dbReference type="Proteomes" id="UP000460272">
    <property type="component" value="Unassembled WGS sequence"/>
</dbReference>
<dbReference type="GO" id="GO:0003993">
    <property type="term" value="F:acid phosphatase activity"/>
    <property type="evidence" value="ECO:0007669"/>
    <property type="project" value="InterPro"/>
</dbReference>
<dbReference type="InterPro" id="IPR004843">
    <property type="entry name" value="Calcineurin-like_PHP"/>
</dbReference>
<keyword evidence="1 2" id="KW-0732">Signal</keyword>
<dbReference type="SUPFAM" id="SSF49363">
    <property type="entry name" value="Purple acid phosphatase, N-terminal domain"/>
    <property type="match status" value="1"/>
</dbReference>
<dbReference type="PANTHER" id="PTHR22953">
    <property type="entry name" value="ACID PHOSPHATASE RELATED"/>
    <property type="match status" value="1"/>
</dbReference>
<dbReference type="SUPFAM" id="SSF56300">
    <property type="entry name" value="Metallo-dependent phosphatases"/>
    <property type="match status" value="1"/>
</dbReference>
<name>A0A6P2BRI3_9ACTN</name>
<dbReference type="InterPro" id="IPR006311">
    <property type="entry name" value="TAT_signal"/>
</dbReference>
<dbReference type="InterPro" id="IPR015914">
    <property type="entry name" value="PAPs_N"/>
</dbReference>
<feature type="domain" description="Purple acid phosphatase N-terminal" evidence="4">
    <location>
        <begin position="51"/>
        <end position="135"/>
    </location>
</feature>
<proteinExistence type="predicted"/>
<evidence type="ECO:0000313" key="5">
    <source>
        <dbReference type="EMBL" id="TVZ01699.1"/>
    </source>
</evidence>
<dbReference type="Gene3D" id="3.60.21.10">
    <property type="match status" value="1"/>
</dbReference>
<evidence type="ECO:0000256" key="1">
    <source>
        <dbReference type="ARBA" id="ARBA00022729"/>
    </source>
</evidence>
<dbReference type="Pfam" id="PF16656">
    <property type="entry name" value="Pur_ac_phosph_N"/>
    <property type="match status" value="1"/>
</dbReference>
<comment type="caution">
    <text evidence="5">The sequence shown here is derived from an EMBL/GenBank/DDBJ whole genome shotgun (WGS) entry which is preliminary data.</text>
</comment>
<evidence type="ECO:0000259" key="4">
    <source>
        <dbReference type="Pfam" id="PF16656"/>
    </source>
</evidence>
<dbReference type="InterPro" id="IPR029052">
    <property type="entry name" value="Metallo-depent_PP-like"/>
</dbReference>